<proteinExistence type="predicted"/>
<dbReference type="Proteomes" id="UP000003856">
    <property type="component" value="Unassembled WGS sequence"/>
</dbReference>
<dbReference type="OrthoDB" id="9180710at2"/>
<feature type="chain" id="PRO_5002955672" evidence="1">
    <location>
        <begin position="24"/>
        <end position="127"/>
    </location>
</feature>
<keyword evidence="3" id="KW-1185">Reference proteome</keyword>
<dbReference type="PATRIC" id="fig|573060.9.peg.1303"/>
<evidence type="ECO:0000313" key="3">
    <source>
        <dbReference type="Proteomes" id="UP000003856"/>
    </source>
</evidence>
<evidence type="ECO:0000256" key="1">
    <source>
        <dbReference type="SAM" id="SignalP"/>
    </source>
</evidence>
<organism evidence="2 3">
    <name type="scientific">Acidovorax delafieldii 2AN</name>
    <dbReference type="NCBI Taxonomy" id="573060"/>
    <lineage>
        <taxon>Bacteria</taxon>
        <taxon>Pseudomonadati</taxon>
        <taxon>Pseudomonadota</taxon>
        <taxon>Betaproteobacteria</taxon>
        <taxon>Burkholderiales</taxon>
        <taxon>Comamonadaceae</taxon>
        <taxon>Acidovorax</taxon>
    </lineage>
</organism>
<dbReference type="RefSeq" id="WP_005799391.1">
    <property type="nucleotide sequence ID" value="NZ_ACQT01000211.1"/>
</dbReference>
<protein>
    <submittedName>
        <fullName evidence="2">Uncharacterized protein</fullName>
    </submittedName>
</protein>
<accession>C5T9V1</accession>
<keyword evidence="1" id="KW-0732">Signal</keyword>
<reference evidence="2 3" key="1">
    <citation type="submission" date="2009-05" db="EMBL/GenBank/DDBJ databases">
        <title>The draft genome of Acidovorax delafieldii 2AN.</title>
        <authorList>
            <consortium name="US DOE Joint Genome Institute (JGI-PGF)"/>
            <person name="Lucas S."/>
            <person name="Copeland A."/>
            <person name="Lapidus A."/>
            <person name="Glavina del Rio T."/>
            <person name="Tice H."/>
            <person name="Bruce D."/>
            <person name="Goodwin L."/>
            <person name="Pitluck S."/>
            <person name="Larimer F."/>
            <person name="Land M.L."/>
            <person name="Hauser L."/>
            <person name="Shelobolina E.S."/>
            <person name="Picardal F."/>
            <person name="Roden E."/>
            <person name="Emerson D."/>
        </authorList>
    </citation>
    <scope>NUCLEOTIDE SEQUENCE [LARGE SCALE GENOMIC DNA]</scope>
    <source>
        <strain evidence="2 3">2AN</strain>
    </source>
</reference>
<sequence length="127" mass="13237">MRKVFLLAAFLLGQVLTTGTALAQTSPAFGPLSAAPGQDAPGDMPLADYLGLLKQIAPSAESGARTYLAAVQLRCGRSLTTTDLRQAISEGEGHPALMGLIRAAHQKDTAARDRLVAQLPCPRGGTR</sequence>
<gene>
    <name evidence="2" type="ORF">AcdelDRAFT_3681</name>
</gene>
<feature type="signal peptide" evidence="1">
    <location>
        <begin position="1"/>
        <end position="23"/>
    </location>
</feature>
<comment type="caution">
    <text evidence="2">The sequence shown here is derived from an EMBL/GenBank/DDBJ whole genome shotgun (WGS) entry which is preliminary data.</text>
</comment>
<name>C5T9V1_ACIDE</name>
<evidence type="ECO:0000313" key="2">
    <source>
        <dbReference type="EMBL" id="EER58746.1"/>
    </source>
</evidence>
<dbReference type="EMBL" id="ACQT01000211">
    <property type="protein sequence ID" value="EER58746.1"/>
    <property type="molecule type" value="Genomic_DNA"/>
</dbReference>
<dbReference type="AlphaFoldDB" id="C5T9V1"/>